<name>A0AC61MP75_9FIRM</name>
<evidence type="ECO:0000313" key="2">
    <source>
        <dbReference type="Proteomes" id="UP000595814"/>
    </source>
</evidence>
<keyword evidence="2" id="KW-1185">Reference proteome</keyword>
<dbReference type="EMBL" id="CP066744">
    <property type="protein sequence ID" value="QQK07202.1"/>
    <property type="molecule type" value="Genomic_DNA"/>
</dbReference>
<gene>
    <name evidence="1" type="ORF">JFY71_07690</name>
</gene>
<accession>A0AC61MP75</accession>
<protein>
    <submittedName>
        <fullName evidence="1">Cell wall-binding repeat-containing protein</fullName>
    </submittedName>
</protein>
<proteinExistence type="predicted"/>
<sequence>MKRRIFVILSILIFSLLFNITYAKTNGQEETGETTKEIVDEGEWRTSNWKYYNNKEIVFGGGSFSTVEEAPWNNGTLDKDDIEIITFKAKVKAPIDMSYLFYGFNNLKEINNLNNFDITKTTNMSHLFDGVKIKEIDISRWDNAKEIKNTSYMFNNIKNIKKLDVSGFNTATVTDMSYMFANSNFEEIDLSKNSVLGVKNMNNIFLNTPYLNKLTLGLNFRFKGNTGLAKGTTPYTDSWKGLKTGVYYKSTEEFTKNYDGNNFDTYYRIIKKYKVDFDNNFNEIINTQEVEHGNKLKKLENPKKEGYKFTYWSIDKEGIKEFDFEKPITNNVTLYANWKKEVSIVYDGNGNTGGVVPIDESKYEEGSKVTLKRNEGNLEKTGYTFAGWSLEADNDESKVITEIASIEEDTTVYAVWKEVPKYRVSYDANADDIVLGTVPIDNREYEKGETVDVFGNAGNLARKDYKFDGWAKDPLGNDTIEDTFIITKDTILYAQWVLDRSVIDSEKPINPTGTIKEITLIGGRSTLTENIESQLMDFVQYRLAGKDRYGTSADVAKEYKKSSIVLLASGEKYTDELTATVLANKLDAPIMLTRKDAIPAEVKAEINRLGATKVILVGGNNSISEKVEKELSAYTVERIGGPDRYDTAILVGDRVRGLTGSKTDGVLVDGTNFPDAIAMTSMAVEENMPILLTRPGQLPESTAKTIKDWNLSKVTIGGGVNSVSDTVANEVKKFATVDRIAGADRYETSVLVAEQVYVKPKHAVIASGEVFPDAIVGAPYAAKNGYPMVLSRGNNVSEVVKDYIFSNR</sequence>
<organism evidence="1 2">
    <name type="scientific">Miniphocaeibacter halophilus</name>
    <dbReference type="NCBI Taxonomy" id="2931922"/>
    <lineage>
        <taxon>Bacteria</taxon>
        <taxon>Bacillati</taxon>
        <taxon>Bacillota</taxon>
        <taxon>Tissierellia</taxon>
        <taxon>Tissierellales</taxon>
        <taxon>Peptoniphilaceae</taxon>
        <taxon>Miniphocaeibacter</taxon>
    </lineage>
</organism>
<dbReference type="Proteomes" id="UP000595814">
    <property type="component" value="Chromosome"/>
</dbReference>
<reference evidence="1 2" key="1">
    <citation type="journal article" date="2022" name="Int. J. Syst. Evol. Microbiol.">
        <title>Miniphocaeibacter halophilus sp. nov., an ammonium-tolerant acetate-producing bacterium isolated from a biogas system.</title>
        <authorList>
            <person name="Schnurer A."/>
            <person name="Singh A."/>
            <person name="Bi S."/>
            <person name="Qiao W."/>
            <person name="Westerholm M."/>
        </authorList>
    </citation>
    <scope>NUCLEOTIDE SEQUENCE [LARGE SCALE GENOMIC DNA]</scope>
    <source>
        <strain evidence="1 2">AMB_01</strain>
    </source>
</reference>
<evidence type="ECO:0000313" key="1">
    <source>
        <dbReference type="EMBL" id="QQK07202.1"/>
    </source>
</evidence>